<organism evidence="2 3">
    <name type="scientific">Pseudomonas agarici</name>
    <dbReference type="NCBI Taxonomy" id="46677"/>
    <lineage>
        <taxon>Bacteria</taxon>
        <taxon>Pseudomonadati</taxon>
        <taxon>Pseudomonadota</taxon>
        <taxon>Gammaproteobacteria</taxon>
        <taxon>Pseudomonadales</taxon>
        <taxon>Pseudomonadaceae</taxon>
        <taxon>Pseudomonas</taxon>
    </lineage>
</organism>
<keyword evidence="3" id="KW-1185">Reference proteome</keyword>
<evidence type="ECO:0000256" key="1">
    <source>
        <dbReference type="SAM" id="SignalP"/>
    </source>
</evidence>
<gene>
    <name evidence="2" type="ORF">AWM79_13280</name>
</gene>
<feature type="chain" id="PRO_5007035940" description="Lipoprotein" evidence="1">
    <location>
        <begin position="19"/>
        <end position="138"/>
    </location>
</feature>
<keyword evidence="1" id="KW-0732">Signal</keyword>
<dbReference type="AlphaFoldDB" id="A0A0X1T2E6"/>
<sequence>MRKLLSSLLVLASLGGCANPLPAVNPQMAWIDMGTRTGTLVMAESLDNQRLDDGRFFQVTPGAHELTVRFDFDVYAGGMAMNTDPLERICYISVPYEHFEAGRRYHLEAVALSFDASARLYNDKREQVGESQNVRCIP</sequence>
<dbReference type="Proteomes" id="UP000063229">
    <property type="component" value="Chromosome"/>
</dbReference>
<protein>
    <recommendedName>
        <fullName evidence="4">Lipoprotein</fullName>
    </recommendedName>
</protein>
<evidence type="ECO:0000313" key="3">
    <source>
        <dbReference type="Proteomes" id="UP000063229"/>
    </source>
</evidence>
<dbReference type="KEGG" id="pagb:AWM79_13280"/>
<reference evidence="2 3" key="1">
    <citation type="submission" date="2016-01" db="EMBL/GenBank/DDBJ databases">
        <authorList>
            <person name="McClelland M."/>
            <person name="Jain A."/>
            <person name="Saraogi P."/>
            <person name="Mendelson R."/>
            <person name="Westerman R."/>
            <person name="SanMiguel P."/>
            <person name="Csonka L."/>
        </authorList>
    </citation>
    <scope>NUCLEOTIDE SEQUENCE [LARGE SCALE GENOMIC DNA]</scope>
    <source>
        <strain evidence="2 3">NCPPB 2472</strain>
    </source>
</reference>
<proteinExistence type="predicted"/>
<dbReference type="PROSITE" id="PS51257">
    <property type="entry name" value="PROKAR_LIPOPROTEIN"/>
    <property type="match status" value="1"/>
</dbReference>
<feature type="signal peptide" evidence="1">
    <location>
        <begin position="1"/>
        <end position="18"/>
    </location>
</feature>
<accession>A0A0X1T2E6</accession>
<dbReference type="EMBL" id="CP014135">
    <property type="protein sequence ID" value="AMB86220.1"/>
    <property type="molecule type" value="Genomic_DNA"/>
</dbReference>
<evidence type="ECO:0000313" key="2">
    <source>
        <dbReference type="EMBL" id="AMB86220.1"/>
    </source>
</evidence>
<dbReference type="RefSeq" id="WP_060783045.1">
    <property type="nucleotide sequence ID" value="NZ_CP014135.1"/>
</dbReference>
<evidence type="ECO:0008006" key="4">
    <source>
        <dbReference type="Google" id="ProtNLM"/>
    </source>
</evidence>
<name>A0A0X1T2E6_PSEAA</name>